<accession>A0ABN9YSZ8</accession>
<keyword evidence="1" id="KW-0472">Membrane</keyword>
<keyword evidence="1" id="KW-1133">Transmembrane helix</keyword>
<sequence>MNSFSIIITIIVTLYFIKKQFEYEKVKLSRYIVIPVFASYQFFNSVKIENAQEVFICGAAFVAAVLVAFYQVRTFTFKTVEKRSRYYVKVNGEK</sequence>
<evidence type="ECO:0000256" key="1">
    <source>
        <dbReference type="SAM" id="Phobius"/>
    </source>
</evidence>
<dbReference type="EMBL" id="CAUZLR010000002">
    <property type="protein sequence ID" value="CAK1234067.1"/>
    <property type="molecule type" value="Genomic_DNA"/>
</dbReference>
<feature type="transmembrane region" description="Helical" evidence="1">
    <location>
        <begin position="52"/>
        <end position="72"/>
    </location>
</feature>
<dbReference type="RefSeq" id="WP_338346009.1">
    <property type="nucleotide sequence ID" value="NZ_CAUZLR010000002.1"/>
</dbReference>
<proteinExistence type="predicted"/>
<keyword evidence="3" id="KW-1185">Reference proteome</keyword>
<organism evidence="2 3">
    <name type="scientific">Fructobacillus fructosus</name>
    <dbReference type="NCBI Taxonomy" id="1631"/>
    <lineage>
        <taxon>Bacteria</taxon>
        <taxon>Bacillati</taxon>
        <taxon>Bacillota</taxon>
        <taxon>Bacilli</taxon>
        <taxon>Lactobacillales</taxon>
        <taxon>Lactobacillaceae</taxon>
        <taxon>Fructobacillus</taxon>
    </lineage>
</organism>
<name>A0ABN9YSZ8_9LACO</name>
<dbReference type="Proteomes" id="UP001314261">
    <property type="component" value="Unassembled WGS sequence"/>
</dbReference>
<evidence type="ECO:0000313" key="2">
    <source>
        <dbReference type="EMBL" id="CAK1234067.1"/>
    </source>
</evidence>
<keyword evidence="1" id="KW-0812">Transmembrane</keyword>
<feature type="transmembrane region" description="Helical" evidence="1">
    <location>
        <begin position="28"/>
        <end position="46"/>
    </location>
</feature>
<reference evidence="2 3" key="1">
    <citation type="submission" date="2023-10" db="EMBL/GenBank/DDBJ databases">
        <authorList>
            <person name="Botero Cardona J."/>
        </authorList>
    </citation>
    <scope>NUCLEOTIDE SEQUENCE [LARGE SCALE GENOMIC DNA]</scope>
    <source>
        <strain evidence="2 3">R-54839</strain>
    </source>
</reference>
<protein>
    <submittedName>
        <fullName evidence="2">Uncharacterized protein</fullName>
    </submittedName>
</protein>
<evidence type="ECO:0000313" key="3">
    <source>
        <dbReference type="Proteomes" id="UP001314261"/>
    </source>
</evidence>
<gene>
    <name evidence="2" type="ORF">R54839_PPFHFPJH_00579</name>
</gene>
<comment type="caution">
    <text evidence="2">The sequence shown here is derived from an EMBL/GenBank/DDBJ whole genome shotgun (WGS) entry which is preliminary data.</text>
</comment>